<reference evidence="1 2" key="1">
    <citation type="submission" date="2019-07" db="EMBL/GenBank/DDBJ databases">
        <title>Whole genome shotgun sequence of Meiothermus hypogaeus NBRC 106114.</title>
        <authorList>
            <person name="Hosoyama A."/>
            <person name="Uohara A."/>
            <person name="Ohji S."/>
            <person name="Ichikawa N."/>
        </authorList>
    </citation>
    <scope>NUCLEOTIDE SEQUENCE [LARGE SCALE GENOMIC DNA]</scope>
    <source>
        <strain evidence="1 2">NBRC 106114</strain>
    </source>
</reference>
<gene>
    <name evidence="1" type="ORF">MHY01S_14030</name>
</gene>
<accession>A0A511R1R1</accession>
<dbReference type="AlphaFoldDB" id="A0A511R1R1"/>
<comment type="caution">
    <text evidence="1">The sequence shown here is derived from an EMBL/GenBank/DDBJ whole genome shotgun (WGS) entry which is preliminary data.</text>
</comment>
<name>A0A511R1R1_9DEIN</name>
<dbReference type="EMBL" id="BJXL01000036">
    <property type="protein sequence ID" value="GEM83237.1"/>
    <property type="molecule type" value="Genomic_DNA"/>
</dbReference>
<evidence type="ECO:0000313" key="1">
    <source>
        <dbReference type="EMBL" id="GEM83237.1"/>
    </source>
</evidence>
<dbReference type="RefSeq" id="WP_119340610.1">
    <property type="nucleotide sequence ID" value="NZ_BJXL01000036.1"/>
</dbReference>
<protein>
    <recommendedName>
        <fullName evidence="3">Outer membrane protein beta-barrel domain-containing protein</fullName>
    </recommendedName>
</protein>
<dbReference type="OrthoDB" id="26189at2"/>
<proteinExistence type="predicted"/>
<sequence length="152" mass="15849">MRKLIVLVLVAILSGAFAQGRLFGEIASGNMSLVPGFSLNVQARMGAENVIGPLALRGGFGLTTGGGTVFAIGADVIYFLRSSGSLDFYFGGGLGLVAGGSTLFSINGNAGLEIPVTRDFNFFVELQPALRFSGGASDFVLGIEFGPRLYFR</sequence>
<dbReference type="InterPro" id="IPR011250">
    <property type="entry name" value="OMP/PagP_B-barrel"/>
</dbReference>
<evidence type="ECO:0000313" key="2">
    <source>
        <dbReference type="Proteomes" id="UP000321197"/>
    </source>
</evidence>
<dbReference type="Proteomes" id="UP000321197">
    <property type="component" value="Unassembled WGS sequence"/>
</dbReference>
<organism evidence="1 2">
    <name type="scientific">Meiothermus hypogaeus NBRC 106114</name>
    <dbReference type="NCBI Taxonomy" id="1227553"/>
    <lineage>
        <taxon>Bacteria</taxon>
        <taxon>Thermotogati</taxon>
        <taxon>Deinococcota</taxon>
        <taxon>Deinococci</taxon>
        <taxon>Thermales</taxon>
        <taxon>Thermaceae</taxon>
        <taxon>Meiothermus</taxon>
    </lineage>
</organism>
<dbReference type="SUPFAM" id="SSF56925">
    <property type="entry name" value="OMPA-like"/>
    <property type="match status" value="1"/>
</dbReference>
<evidence type="ECO:0008006" key="3">
    <source>
        <dbReference type="Google" id="ProtNLM"/>
    </source>
</evidence>